<dbReference type="Pfam" id="PF05534">
    <property type="entry name" value="HicB"/>
    <property type="match status" value="1"/>
</dbReference>
<accession>A0A9W6KU80</accession>
<sequence length="161" mass="16653">MDLTSYVEGLRAELLAAAGPEESALAERLAAAVASATRLAMLDALTDAADEITRDLAPGSVEVRVRDRNPYFVVTTAANEPAPPAEPEPAPDGPVGRINFRPPEQLKQRIEEAAARDGLSVNAWLTRTLNAALNAASAGAPAPAATAPRTGAKGTFVGWVG</sequence>
<evidence type="ECO:0000313" key="3">
    <source>
        <dbReference type="Proteomes" id="UP001143480"/>
    </source>
</evidence>
<dbReference type="InterPro" id="IPR010985">
    <property type="entry name" value="Ribbon_hlx_hlx"/>
</dbReference>
<organism evidence="2 3">
    <name type="scientific">Dactylosporangium matsuzakiense</name>
    <dbReference type="NCBI Taxonomy" id="53360"/>
    <lineage>
        <taxon>Bacteria</taxon>
        <taxon>Bacillati</taxon>
        <taxon>Actinomycetota</taxon>
        <taxon>Actinomycetes</taxon>
        <taxon>Micromonosporales</taxon>
        <taxon>Micromonosporaceae</taxon>
        <taxon>Dactylosporangium</taxon>
    </lineage>
</organism>
<feature type="compositionally biased region" description="Low complexity" evidence="1">
    <location>
        <begin position="139"/>
        <end position="155"/>
    </location>
</feature>
<dbReference type="InterPro" id="IPR008651">
    <property type="entry name" value="Uncharacterised_HicB"/>
</dbReference>
<gene>
    <name evidence="2" type="ORF">GCM10017581_083560</name>
</gene>
<keyword evidence="3" id="KW-1185">Reference proteome</keyword>
<feature type="region of interest" description="Disordered" evidence="1">
    <location>
        <begin position="139"/>
        <end position="161"/>
    </location>
</feature>
<dbReference type="Proteomes" id="UP001143480">
    <property type="component" value="Unassembled WGS sequence"/>
</dbReference>
<evidence type="ECO:0008006" key="4">
    <source>
        <dbReference type="Google" id="ProtNLM"/>
    </source>
</evidence>
<dbReference type="GO" id="GO:0006355">
    <property type="term" value="P:regulation of DNA-templated transcription"/>
    <property type="evidence" value="ECO:0007669"/>
    <property type="project" value="InterPro"/>
</dbReference>
<proteinExistence type="predicted"/>
<feature type="compositionally biased region" description="Pro residues" evidence="1">
    <location>
        <begin position="81"/>
        <end position="92"/>
    </location>
</feature>
<dbReference type="RefSeq" id="WP_261963339.1">
    <property type="nucleotide sequence ID" value="NZ_BAAAXA010000003.1"/>
</dbReference>
<reference evidence="2" key="1">
    <citation type="journal article" date="2014" name="Int. J. Syst. Evol. Microbiol.">
        <title>Complete genome sequence of Corynebacterium casei LMG S-19264T (=DSM 44701T), isolated from a smear-ripened cheese.</title>
        <authorList>
            <consortium name="US DOE Joint Genome Institute (JGI-PGF)"/>
            <person name="Walter F."/>
            <person name="Albersmeier A."/>
            <person name="Kalinowski J."/>
            <person name="Ruckert C."/>
        </authorList>
    </citation>
    <scope>NUCLEOTIDE SEQUENCE</scope>
    <source>
        <strain evidence="2">VKM Ac-1321</strain>
    </source>
</reference>
<dbReference type="SUPFAM" id="SSF47598">
    <property type="entry name" value="Ribbon-helix-helix"/>
    <property type="match status" value="1"/>
</dbReference>
<reference evidence="2" key="2">
    <citation type="submission" date="2023-01" db="EMBL/GenBank/DDBJ databases">
        <authorList>
            <person name="Sun Q."/>
            <person name="Evtushenko L."/>
        </authorList>
    </citation>
    <scope>NUCLEOTIDE SEQUENCE</scope>
    <source>
        <strain evidence="2">VKM Ac-1321</strain>
    </source>
</reference>
<comment type="caution">
    <text evidence="2">The sequence shown here is derived from an EMBL/GenBank/DDBJ whole genome shotgun (WGS) entry which is preliminary data.</text>
</comment>
<protein>
    <recommendedName>
        <fullName evidence="4">HicB-like protein involved in pilus formation</fullName>
    </recommendedName>
</protein>
<name>A0A9W6KU80_9ACTN</name>
<dbReference type="Gene3D" id="1.10.1220.10">
    <property type="entry name" value="Met repressor-like"/>
    <property type="match status" value="1"/>
</dbReference>
<feature type="region of interest" description="Disordered" evidence="1">
    <location>
        <begin position="77"/>
        <end position="100"/>
    </location>
</feature>
<dbReference type="EMBL" id="BSFP01000075">
    <property type="protein sequence ID" value="GLL06606.1"/>
    <property type="molecule type" value="Genomic_DNA"/>
</dbReference>
<evidence type="ECO:0000313" key="2">
    <source>
        <dbReference type="EMBL" id="GLL06606.1"/>
    </source>
</evidence>
<dbReference type="InterPro" id="IPR013321">
    <property type="entry name" value="Arc_rbn_hlx_hlx"/>
</dbReference>
<dbReference type="AlphaFoldDB" id="A0A9W6KU80"/>
<evidence type="ECO:0000256" key="1">
    <source>
        <dbReference type="SAM" id="MobiDB-lite"/>
    </source>
</evidence>